<organism evidence="1 2">
    <name type="scientific">Acaulospora colombiana</name>
    <dbReference type="NCBI Taxonomy" id="27376"/>
    <lineage>
        <taxon>Eukaryota</taxon>
        <taxon>Fungi</taxon>
        <taxon>Fungi incertae sedis</taxon>
        <taxon>Mucoromycota</taxon>
        <taxon>Glomeromycotina</taxon>
        <taxon>Glomeromycetes</taxon>
        <taxon>Diversisporales</taxon>
        <taxon>Acaulosporaceae</taxon>
        <taxon>Acaulospora</taxon>
    </lineage>
</organism>
<evidence type="ECO:0000313" key="1">
    <source>
        <dbReference type="EMBL" id="CAG8486781.1"/>
    </source>
</evidence>
<name>A0ACA9KRW6_9GLOM</name>
<keyword evidence="2" id="KW-1185">Reference proteome</keyword>
<evidence type="ECO:0000313" key="2">
    <source>
        <dbReference type="Proteomes" id="UP000789525"/>
    </source>
</evidence>
<protein>
    <submittedName>
        <fullName evidence="1">6712_t:CDS:1</fullName>
    </submittedName>
</protein>
<comment type="caution">
    <text evidence="1">The sequence shown here is derived from an EMBL/GenBank/DDBJ whole genome shotgun (WGS) entry which is preliminary data.</text>
</comment>
<proteinExistence type="predicted"/>
<sequence length="93" mass="10732">MSQDNPLQKVVRRILLPSLHDGTRLEARVSYWRNDNGEQRLENRMIYIIGQLADVCDLELIDLFNASILIFQEEISITMLSSRLRASSSPEDI</sequence>
<accession>A0ACA9KRW6</accession>
<reference evidence="1" key="1">
    <citation type="submission" date="2021-06" db="EMBL/GenBank/DDBJ databases">
        <authorList>
            <person name="Kallberg Y."/>
            <person name="Tangrot J."/>
            <person name="Rosling A."/>
        </authorList>
    </citation>
    <scope>NUCLEOTIDE SEQUENCE</scope>
    <source>
        <strain evidence="1">CL356</strain>
    </source>
</reference>
<gene>
    <name evidence="1" type="ORF">ACOLOM_LOCUS2217</name>
</gene>
<dbReference type="Proteomes" id="UP000789525">
    <property type="component" value="Unassembled WGS sequence"/>
</dbReference>
<dbReference type="EMBL" id="CAJVPT010002745">
    <property type="protein sequence ID" value="CAG8486781.1"/>
    <property type="molecule type" value="Genomic_DNA"/>
</dbReference>